<dbReference type="EMBL" id="JAEMWZ010000368">
    <property type="protein sequence ID" value="KAG7121605.1"/>
    <property type="molecule type" value="Genomic_DNA"/>
</dbReference>
<comment type="caution">
    <text evidence="1">The sequence shown here is derived from an EMBL/GenBank/DDBJ whole genome shotgun (WGS) entry which is preliminary data.</text>
</comment>
<organism evidence="1 2">
    <name type="scientific">Verticillium longisporum</name>
    <name type="common">Verticillium dahliae var. longisporum</name>
    <dbReference type="NCBI Taxonomy" id="100787"/>
    <lineage>
        <taxon>Eukaryota</taxon>
        <taxon>Fungi</taxon>
        <taxon>Dikarya</taxon>
        <taxon>Ascomycota</taxon>
        <taxon>Pezizomycotina</taxon>
        <taxon>Sordariomycetes</taxon>
        <taxon>Hypocreomycetidae</taxon>
        <taxon>Glomerellales</taxon>
        <taxon>Plectosphaerellaceae</taxon>
        <taxon>Verticillium</taxon>
    </lineage>
</organism>
<reference evidence="1" key="1">
    <citation type="journal article" date="2021" name="Mol. Plant Pathol.">
        <title>A 20-kb lineage-specific genomic region tames virulence in pathogenic amphidiploid Verticillium longisporum.</title>
        <authorList>
            <person name="Harting R."/>
            <person name="Starke J."/>
            <person name="Kusch H."/>
            <person name="Poggeler S."/>
            <person name="Maurus I."/>
            <person name="Schluter R."/>
            <person name="Landesfeind M."/>
            <person name="Bulla I."/>
            <person name="Nowrousian M."/>
            <person name="de Jonge R."/>
            <person name="Stahlhut G."/>
            <person name="Hoff K.J."/>
            <person name="Asshauer K.P."/>
            <person name="Thurmer A."/>
            <person name="Stanke M."/>
            <person name="Daniel R."/>
            <person name="Morgenstern B."/>
            <person name="Thomma B.P.H.J."/>
            <person name="Kronstad J.W."/>
            <person name="Braus-Stromeyer S.A."/>
            <person name="Braus G.H."/>
        </authorList>
    </citation>
    <scope>NUCLEOTIDE SEQUENCE</scope>
    <source>
        <strain evidence="1">Vl32</strain>
    </source>
</reference>
<protein>
    <submittedName>
        <fullName evidence="1">Uncharacterized protein</fullName>
    </submittedName>
</protein>
<gene>
    <name evidence="1" type="ORF">HYQ45_014481</name>
</gene>
<dbReference type="Proteomes" id="UP000689129">
    <property type="component" value="Unassembled WGS sequence"/>
</dbReference>
<evidence type="ECO:0000313" key="1">
    <source>
        <dbReference type="EMBL" id="KAG7121605.1"/>
    </source>
</evidence>
<name>A0A8I2ZAJ5_VERLO</name>
<accession>A0A8I2ZAJ5</accession>
<evidence type="ECO:0000313" key="2">
    <source>
        <dbReference type="Proteomes" id="UP000689129"/>
    </source>
</evidence>
<dbReference type="AlphaFoldDB" id="A0A8I2ZAJ5"/>
<proteinExistence type="predicted"/>
<sequence>MVSSPLDKVCRLRRCFTYGLASPEQLSSLPDSAQVVHLYQFSAGRLVAAEQIEPACHVDREQPGGHGAEWSNCQLNKGFVSFLSAFV</sequence>